<sequence length="59" mass="5964">MTRPAGTYVHDDATAPPRPGADVAPVPPEAVPPEAAPPEAAPPEGRRRRGGGDLSPTEG</sequence>
<dbReference type="AlphaFoldDB" id="A0A512H9Y9"/>
<keyword evidence="3" id="KW-1185">Reference proteome</keyword>
<evidence type="ECO:0000313" key="3">
    <source>
        <dbReference type="Proteomes" id="UP000321567"/>
    </source>
</evidence>
<feature type="compositionally biased region" description="Pro residues" evidence="1">
    <location>
        <begin position="25"/>
        <end position="41"/>
    </location>
</feature>
<evidence type="ECO:0000256" key="1">
    <source>
        <dbReference type="SAM" id="MobiDB-lite"/>
    </source>
</evidence>
<comment type="caution">
    <text evidence="2">The sequence shown here is derived from an EMBL/GenBank/DDBJ whole genome shotgun (WGS) entry which is preliminary data.</text>
</comment>
<proteinExistence type="predicted"/>
<name>A0A512H9Y9_9PROT</name>
<evidence type="ECO:0000313" key="2">
    <source>
        <dbReference type="EMBL" id="GEO82271.1"/>
    </source>
</evidence>
<gene>
    <name evidence="2" type="ORF">ROR02_24020</name>
</gene>
<organism evidence="2 3">
    <name type="scientific">Pararhodospirillum oryzae</name>
    <dbReference type="NCBI Taxonomy" id="478448"/>
    <lineage>
        <taxon>Bacteria</taxon>
        <taxon>Pseudomonadati</taxon>
        <taxon>Pseudomonadota</taxon>
        <taxon>Alphaproteobacteria</taxon>
        <taxon>Rhodospirillales</taxon>
        <taxon>Rhodospirillaceae</taxon>
        <taxon>Pararhodospirillum</taxon>
    </lineage>
</organism>
<dbReference type="RefSeq" id="WP_170245097.1">
    <property type="nucleotide sequence ID" value="NZ_BJZO01000069.1"/>
</dbReference>
<accession>A0A512H9Y9</accession>
<feature type="region of interest" description="Disordered" evidence="1">
    <location>
        <begin position="1"/>
        <end position="59"/>
    </location>
</feature>
<dbReference type="EMBL" id="BJZO01000069">
    <property type="protein sequence ID" value="GEO82271.1"/>
    <property type="molecule type" value="Genomic_DNA"/>
</dbReference>
<dbReference type="Proteomes" id="UP000321567">
    <property type="component" value="Unassembled WGS sequence"/>
</dbReference>
<protein>
    <submittedName>
        <fullName evidence="2">Uncharacterized protein</fullName>
    </submittedName>
</protein>
<reference evidence="2 3" key="1">
    <citation type="submission" date="2019-07" db="EMBL/GenBank/DDBJ databases">
        <title>Whole genome shotgun sequence of Rhodospirillum oryzae NBRC 107573.</title>
        <authorList>
            <person name="Hosoyama A."/>
            <person name="Uohara A."/>
            <person name="Ohji S."/>
            <person name="Ichikawa N."/>
        </authorList>
    </citation>
    <scope>NUCLEOTIDE SEQUENCE [LARGE SCALE GENOMIC DNA]</scope>
    <source>
        <strain evidence="2 3">NBRC 107573</strain>
    </source>
</reference>